<dbReference type="Gene3D" id="1.10.287.1120">
    <property type="entry name" value="Bipartite methylase S protein"/>
    <property type="match status" value="1"/>
</dbReference>
<evidence type="ECO:0000313" key="6">
    <source>
        <dbReference type="Proteomes" id="UP000318422"/>
    </source>
</evidence>
<dbReference type="Pfam" id="PF01420">
    <property type="entry name" value="Methylase_S"/>
    <property type="match status" value="1"/>
</dbReference>
<dbReference type="GO" id="GO:0003677">
    <property type="term" value="F:DNA binding"/>
    <property type="evidence" value="ECO:0007669"/>
    <property type="project" value="UniProtKB-KW"/>
</dbReference>
<gene>
    <name evidence="5" type="ORF">ZRA01_38470</name>
</gene>
<dbReference type="PANTHER" id="PTHR30408">
    <property type="entry name" value="TYPE-1 RESTRICTION ENZYME ECOKI SPECIFICITY PROTEIN"/>
    <property type="match status" value="1"/>
</dbReference>
<dbReference type="PANTHER" id="PTHR30408:SF12">
    <property type="entry name" value="TYPE I RESTRICTION ENZYME MJAVIII SPECIFICITY SUBUNIT"/>
    <property type="match status" value="1"/>
</dbReference>
<dbReference type="InterPro" id="IPR044946">
    <property type="entry name" value="Restrct_endonuc_typeI_TRD_sf"/>
</dbReference>
<feature type="domain" description="Type I restriction modification DNA specificity" evidence="4">
    <location>
        <begin position="234"/>
        <end position="400"/>
    </location>
</feature>
<dbReference type="RefSeq" id="WP_141355089.1">
    <property type="nucleotide sequence ID" value="NZ_BJNV01000126.1"/>
</dbReference>
<organism evidence="5 6">
    <name type="scientific">Zoogloea ramigera</name>
    <dbReference type="NCBI Taxonomy" id="350"/>
    <lineage>
        <taxon>Bacteria</taxon>
        <taxon>Pseudomonadati</taxon>
        <taxon>Pseudomonadota</taxon>
        <taxon>Betaproteobacteria</taxon>
        <taxon>Rhodocyclales</taxon>
        <taxon>Zoogloeaceae</taxon>
        <taxon>Zoogloea</taxon>
    </lineage>
</organism>
<keyword evidence="2" id="KW-0680">Restriction system</keyword>
<evidence type="ECO:0000259" key="4">
    <source>
        <dbReference type="Pfam" id="PF01420"/>
    </source>
</evidence>
<evidence type="ECO:0000313" key="5">
    <source>
        <dbReference type="EMBL" id="GEC97774.1"/>
    </source>
</evidence>
<dbReference type="EMBL" id="BJNV01000126">
    <property type="protein sequence ID" value="GEC97774.1"/>
    <property type="molecule type" value="Genomic_DNA"/>
</dbReference>
<dbReference type="InterPro" id="IPR000055">
    <property type="entry name" value="Restrct_endonuc_typeI_TRD"/>
</dbReference>
<reference evidence="5 6" key="1">
    <citation type="submission" date="2019-06" db="EMBL/GenBank/DDBJ databases">
        <title>Whole genome shotgun sequence of Zoogloea ramigera NBRC 15342.</title>
        <authorList>
            <person name="Hosoyama A."/>
            <person name="Uohara A."/>
            <person name="Ohji S."/>
            <person name="Ichikawa N."/>
        </authorList>
    </citation>
    <scope>NUCLEOTIDE SEQUENCE [LARGE SCALE GENOMIC DNA]</scope>
    <source>
        <strain evidence="5 6">NBRC 15342</strain>
    </source>
</reference>
<dbReference type="Proteomes" id="UP000318422">
    <property type="component" value="Unassembled WGS sequence"/>
</dbReference>
<comment type="similarity">
    <text evidence="1">Belongs to the type-I restriction system S methylase family.</text>
</comment>
<protein>
    <submittedName>
        <fullName evidence="5">Restriction modification system DNA specificity domain-containing protein</fullName>
    </submittedName>
</protein>
<dbReference type="InterPro" id="IPR052021">
    <property type="entry name" value="Type-I_RS_S_subunit"/>
</dbReference>
<evidence type="ECO:0000256" key="3">
    <source>
        <dbReference type="ARBA" id="ARBA00023125"/>
    </source>
</evidence>
<dbReference type="Gene3D" id="3.90.220.20">
    <property type="entry name" value="DNA methylase specificity domains"/>
    <property type="match status" value="2"/>
</dbReference>
<dbReference type="OrthoDB" id="5298944at2"/>
<comment type="caution">
    <text evidence="5">The sequence shown here is derived from an EMBL/GenBank/DDBJ whole genome shotgun (WGS) entry which is preliminary data.</text>
</comment>
<name>A0A4Y4D212_ZOORA</name>
<accession>A0A4Y4D212</accession>
<dbReference type="GO" id="GO:0009307">
    <property type="term" value="P:DNA restriction-modification system"/>
    <property type="evidence" value="ECO:0007669"/>
    <property type="project" value="UniProtKB-KW"/>
</dbReference>
<sequence length="441" mass="49916">MSLPRYPEYKDSGVEWLGEVPAHWEVSQSRRMFKVRSEPAHADDQMLTASQKYGVLPQAEFVLREGRRVVEVIQGIESLKHVEPDDFIISMRSFQGGIEWCRLRGSTSFHYVMLTPVKWVWPAFFAHLLKSAPYIQALRRTTDLIRDGQELRFSNFAQVPLPVVPVDEQKEIAAFLDRETAKIDALVAEQEKLLTLLAEKRQATISRAVTKGLDPDVPMKDSGVEWLGEVPAHWEVGNLKRFAEVIDCKHHTVEFLDDGLPIVSIRELRDNRIDLSNAKLTSPIEWEFLREGRIPQQGDLIFCRNASVGAVGYVDEEQLPFCMGQDVCLIRPQTKSRFMHFQVTCRAVTNQIEALLVGATIRRANVEEIRNLVVTWLPTLEQEAIADFLTAETARLDALTAEATRAIALLKERRTALVSAAVTGKIDVRNTLLPLQEACHA</sequence>
<proteinExistence type="inferred from homology"/>
<evidence type="ECO:0000256" key="2">
    <source>
        <dbReference type="ARBA" id="ARBA00022747"/>
    </source>
</evidence>
<dbReference type="SUPFAM" id="SSF116734">
    <property type="entry name" value="DNA methylase specificity domain"/>
    <property type="match status" value="2"/>
</dbReference>
<keyword evidence="6" id="KW-1185">Reference proteome</keyword>
<dbReference type="AlphaFoldDB" id="A0A4Y4D212"/>
<evidence type="ECO:0000256" key="1">
    <source>
        <dbReference type="ARBA" id="ARBA00010923"/>
    </source>
</evidence>
<keyword evidence="3" id="KW-0238">DNA-binding</keyword>